<evidence type="ECO:0000256" key="1">
    <source>
        <dbReference type="SAM" id="Phobius"/>
    </source>
</evidence>
<dbReference type="Proteomes" id="UP000619260">
    <property type="component" value="Unassembled WGS sequence"/>
</dbReference>
<name>A0A8J4DXT9_9ACTN</name>
<keyword evidence="1" id="KW-1133">Transmembrane helix</keyword>
<sequence length="154" mass="17016">MGTTYRYASPGLHRVLLRVFMVLPTVVAIGFAFTDLSVVGKIGVVGTAVAITVYWYHLLYLRTVCRLELTDTELHWWTPKRDGAIPLADVRGFCMESQNAVVNADGHPRLFVHADPMLPAFLDTLRQVAPHVEVDPCLLAALDERFARGSAVPA</sequence>
<accession>A0A8J4DXT9</accession>
<evidence type="ECO:0000313" key="2">
    <source>
        <dbReference type="EMBL" id="GIJ52407.1"/>
    </source>
</evidence>
<gene>
    <name evidence="2" type="ORF">Val02_92930</name>
</gene>
<dbReference type="AlphaFoldDB" id="A0A8J4DXT9"/>
<proteinExistence type="predicted"/>
<dbReference type="RefSeq" id="WP_203905809.1">
    <property type="nucleotide sequence ID" value="NZ_BOPF01000081.1"/>
</dbReference>
<protein>
    <submittedName>
        <fullName evidence="2">Uncharacterized protein</fullName>
    </submittedName>
</protein>
<evidence type="ECO:0000313" key="3">
    <source>
        <dbReference type="Proteomes" id="UP000619260"/>
    </source>
</evidence>
<keyword evidence="3" id="KW-1185">Reference proteome</keyword>
<keyword evidence="1" id="KW-0472">Membrane</keyword>
<feature type="transmembrane region" description="Helical" evidence="1">
    <location>
        <begin position="39"/>
        <end position="59"/>
    </location>
</feature>
<dbReference type="EMBL" id="BOPF01000081">
    <property type="protein sequence ID" value="GIJ52407.1"/>
    <property type="molecule type" value="Genomic_DNA"/>
</dbReference>
<comment type="caution">
    <text evidence="2">The sequence shown here is derived from an EMBL/GenBank/DDBJ whole genome shotgun (WGS) entry which is preliminary data.</text>
</comment>
<keyword evidence="1" id="KW-0812">Transmembrane</keyword>
<feature type="transmembrane region" description="Helical" evidence="1">
    <location>
        <begin position="15"/>
        <end position="33"/>
    </location>
</feature>
<organism evidence="2 3">
    <name type="scientific">Virgisporangium aliadipatigenens</name>
    <dbReference type="NCBI Taxonomy" id="741659"/>
    <lineage>
        <taxon>Bacteria</taxon>
        <taxon>Bacillati</taxon>
        <taxon>Actinomycetota</taxon>
        <taxon>Actinomycetes</taxon>
        <taxon>Micromonosporales</taxon>
        <taxon>Micromonosporaceae</taxon>
        <taxon>Virgisporangium</taxon>
    </lineage>
</organism>
<reference evidence="2" key="1">
    <citation type="submission" date="2021-01" db="EMBL/GenBank/DDBJ databases">
        <title>Whole genome shotgun sequence of Virgisporangium aliadipatigenens NBRC 105644.</title>
        <authorList>
            <person name="Komaki H."/>
            <person name="Tamura T."/>
        </authorList>
    </citation>
    <scope>NUCLEOTIDE SEQUENCE</scope>
    <source>
        <strain evidence="2">NBRC 105644</strain>
    </source>
</reference>